<dbReference type="InterPro" id="IPR054425">
    <property type="entry name" value="Cdc6_ORC1-like_ATPase_lid"/>
</dbReference>
<dbReference type="CDD" id="cd00009">
    <property type="entry name" value="AAA"/>
    <property type="match status" value="1"/>
</dbReference>
<dbReference type="Pfam" id="PF22606">
    <property type="entry name" value="Cdc6-ORC-like_ATPase_lid"/>
    <property type="match status" value="1"/>
</dbReference>
<evidence type="ECO:0000259" key="10">
    <source>
        <dbReference type="SMART" id="SM01074"/>
    </source>
</evidence>
<dbReference type="Pfam" id="PF09079">
    <property type="entry name" value="WHD_Cdc6"/>
    <property type="match status" value="1"/>
</dbReference>
<dbReference type="Gene3D" id="1.10.10.10">
    <property type="entry name" value="Winged helix-like DNA-binding domain superfamily/Winged helix DNA-binding domain"/>
    <property type="match status" value="1"/>
</dbReference>
<feature type="domain" description="AAA+ ATPase" evidence="9">
    <location>
        <begin position="279"/>
        <end position="425"/>
    </location>
</feature>
<feature type="compositionally biased region" description="Low complexity" evidence="8">
    <location>
        <begin position="129"/>
        <end position="152"/>
    </location>
</feature>
<keyword evidence="5" id="KW-0539">Nucleus</keyword>
<gene>
    <name evidence="11" type="primary">CDC6_1</name>
    <name evidence="11" type="ORF">BGZ70_001362</name>
</gene>
<keyword evidence="6" id="KW-0131">Cell cycle</keyword>
<protein>
    <submittedName>
        <fullName evidence="11">AAA ATPase</fullName>
    </submittedName>
</protein>
<dbReference type="Pfam" id="PF13401">
    <property type="entry name" value="AAA_22"/>
    <property type="match status" value="1"/>
</dbReference>
<dbReference type="InterPro" id="IPR015163">
    <property type="entry name" value="Cdc6_C"/>
</dbReference>
<dbReference type="OrthoDB" id="1926878at2759"/>
<evidence type="ECO:0000313" key="12">
    <source>
        <dbReference type="Proteomes" id="UP000738359"/>
    </source>
</evidence>
<dbReference type="InterPro" id="IPR003593">
    <property type="entry name" value="AAA+_ATPase"/>
</dbReference>
<dbReference type="AlphaFoldDB" id="A0A9P6M7C9"/>
<dbReference type="SMART" id="SM00382">
    <property type="entry name" value="AAA"/>
    <property type="match status" value="1"/>
</dbReference>
<feature type="compositionally biased region" description="Low complexity" evidence="8">
    <location>
        <begin position="79"/>
        <end position="93"/>
    </location>
</feature>
<keyword evidence="4" id="KW-0235">DNA replication</keyword>
<dbReference type="InterPro" id="IPR036388">
    <property type="entry name" value="WH-like_DNA-bd_sf"/>
</dbReference>
<evidence type="ECO:0000256" key="8">
    <source>
        <dbReference type="SAM" id="MobiDB-lite"/>
    </source>
</evidence>
<sequence length="723" mass="79328">MSFLRKRVIAFPDDDDELAWPSSPSKRRSMNLSLAKSSIPARPNFADLDSDEDHDAAAGKENALRHRAATGKALVNNAQQEPQTITPPMTPTRRSPRKSLEKLDQESENRPFCHGPQQPPSTPKRRSRVLTPSSPSSSALNNSSNNSTGLTPALNRMLKPTKENSLAKPSPSDEDTVETRTKGYSTPKRLSRTRSCLEQTTLPPVAARRTPSGNVLKSEESKSSAGFAPLPLTSSSALGFYQDAKALFRRTTEPHRLVGRATERETIRNFCRNHILSATAGSLYISGQPGTGKTALLKEVMKDMESEMEDASHEIKVITINCMTVKDPRLVYQKILEALGHKAVSSDKDAVVKAVESLVLNTKSKIMYVTILDEIDQLLNKDQDVLYRLFEWSCSTKSHLTLVGIANALDMTDRFLPRLKAKNCEPQLLNFNPYQVAEIREIIMDRLFSLEGDQGTGDATGKDGKATGSRPRMAPLMQRPAIELCARKVASATGDLRKALDICRQTIEMVEMETRKKEKQQLASSVAALSEKVMPLQEISLAELENRMAGGAAAAAARLPLARSVSSGALLNENSHSAEGMTLQEAPRVTVEHVKRALASAFGSPMVQKMKALNVHQKIVLSVLVMKIQAGKTIDCEVGKVFDHYTVVCRGSNKIGAVNRGEYQDLINMLEANGLVTLGKAKEERLRKLALVPRESEVLDAIKGQDIVNTILHKAGVKLTDEQ</sequence>
<dbReference type="PANTHER" id="PTHR10763:SF26">
    <property type="entry name" value="CELL DIVISION CONTROL PROTEIN 6 HOMOLOG"/>
    <property type="match status" value="1"/>
</dbReference>
<dbReference type="InterPro" id="IPR036390">
    <property type="entry name" value="WH_DNA-bd_sf"/>
</dbReference>
<evidence type="ECO:0000256" key="6">
    <source>
        <dbReference type="ARBA" id="ARBA00023306"/>
    </source>
</evidence>
<feature type="compositionally biased region" description="Basic and acidic residues" evidence="8">
    <location>
        <begin position="98"/>
        <end position="111"/>
    </location>
</feature>
<dbReference type="SMART" id="SM01074">
    <property type="entry name" value="Cdc6_C"/>
    <property type="match status" value="1"/>
</dbReference>
<evidence type="ECO:0000313" key="11">
    <source>
        <dbReference type="EMBL" id="KAF9968626.1"/>
    </source>
</evidence>
<organism evidence="11 12">
    <name type="scientific">Mortierella alpina</name>
    <name type="common">Oleaginous fungus</name>
    <name type="synonym">Mortierella renispora</name>
    <dbReference type="NCBI Taxonomy" id="64518"/>
    <lineage>
        <taxon>Eukaryota</taxon>
        <taxon>Fungi</taxon>
        <taxon>Fungi incertae sedis</taxon>
        <taxon>Mucoromycota</taxon>
        <taxon>Mortierellomycotina</taxon>
        <taxon>Mortierellomycetes</taxon>
        <taxon>Mortierellales</taxon>
        <taxon>Mortierellaceae</taxon>
        <taxon>Mortierella</taxon>
    </lineage>
</organism>
<evidence type="ECO:0000256" key="5">
    <source>
        <dbReference type="ARBA" id="ARBA00023242"/>
    </source>
</evidence>
<reference evidence="11" key="1">
    <citation type="journal article" date="2020" name="Fungal Divers.">
        <title>Resolving the Mortierellaceae phylogeny through synthesis of multi-gene phylogenetics and phylogenomics.</title>
        <authorList>
            <person name="Vandepol N."/>
            <person name="Liber J."/>
            <person name="Desiro A."/>
            <person name="Na H."/>
            <person name="Kennedy M."/>
            <person name="Barry K."/>
            <person name="Grigoriev I.V."/>
            <person name="Miller A.N."/>
            <person name="O'Donnell K."/>
            <person name="Stajich J.E."/>
            <person name="Bonito G."/>
        </authorList>
    </citation>
    <scope>NUCLEOTIDE SEQUENCE</scope>
    <source>
        <strain evidence="11">CK1249</strain>
    </source>
</reference>
<feature type="domain" description="Cdc6 C-terminal" evidence="10">
    <location>
        <begin position="620"/>
        <end position="702"/>
    </location>
</feature>
<evidence type="ECO:0000256" key="3">
    <source>
        <dbReference type="ARBA" id="ARBA00022618"/>
    </source>
</evidence>
<dbReference type="GO" id="GO:0006270">
    <property type="term" value="P:DNA replication initiation"/>
    <property type="evidence" value="ECO:0007669"/>
    <property type="project" value="InterPro"/>
</dbReference>
<evidence type="ECO:0000256" key="1">
    <source>
        <dbReference type="ARBA" id="ARBA00004123"/>
    </source>
</evidence>
<proteinExistence type="inferred from homology"/>
<comment type="subcellular location">
    <subcellularLocation>
        <location evidence="1">Nucleus</location>
    </subcellularLocation>
</comment>
<feature type="coiled-coil region" evidence="7">
    <location>
        <begin position="294"/>
        <end position="321"/>
    </location>
</feature>
<feature type="compositionally biased region" description="Polar residues" evidence="8">
    <location>
        <begin position="193"/>
        <end position="202"/>
    </location>
</feature>
<name>A0A9P6M7C9_MORAP</name>
<dbReference type="GO" id="GO:0003688">
    <property type="term" value="F:DNA replication origin binding"/>
    <property type="evidence" value="ECO:0007669"/>
    <property type="project" value="TreeGrafter"/>
</dbReference>
<evidence type="ECO:0000256" key="2">
    <source>
        <dbReference type="ARBA" id="ARBA00006184"/>
    </source>
</evidence>
<keyword evidence="3" id="KW-0132">Cell division</keyword>
<dbReference type="InterPro" id="IPR027417">
    <property type="entry name" value="P-loop_NTPase"/>
</dbReference>
<dbReference type="Gene3D" id="1.10.8.60">
    <property type="match status" value="1"/>
</dbReference>
<feature type="compositionally biased region" description="Basic and acidic residues" evidence="8">
    <location>
        <begin position="55"/>
        <end position="64"/>
    </location>
</feature>
<keyword evidence="12" id="KW-1185">Reference proteome</keyword>
<dbReference type="PIRSF" id="PIRSF001767">
    <property type="entry name" value="Cdc6"/>
    <property type="match status" value="1"/>
</dbReference>
<dbReference type="FunFam" id="3.40.50.300:FF:000547">
    <property type="entry name" value="Cell division control protein"/>
    <property type="match status" value="1"/>
</dbReference>
<keyword evidence="7" id="KW-0175">Coiled coil</keyword>
<evidence type="ECO:0000256" key="4">
    <source>
        <dbReference type="ARBA" id="ARBA00022705"/>
    </source>
</evidence>
<feature type="region of interest" description="Disordered" evidence="8">
    <location>
        <begin position="14"/>
        <end position="228"/>
    </location>
</feature>
<dbReference type="GO" id="GO:0016887">
    <property type="term" value="F:ATP hydrolysis activity"/>
    <property type="evidence" value="ECO:0007669"/>
    <property type="project" value="InterPro"/>
</dbReference>
<dbReference type="GO" id="GO:0033314">
    <property type="term" value="P:mitotic DNA replication checkpoint signaling"/>
    <property type="evidence" value="ECO:0007669"/>
    <property type="project" value="TreeGrafter"/>
</dbReference>
<dbReference type="SUPFAM" id="SSF46785">
    <property type="entry name" value="Winged helix' DNA-binding domain"/>
    <property type="match status" value="1"/>
</dbReference>
<evidence type="ECO:0000259" key="9">
    <source>
        <dbReference type="SMART" id="SM00382"/>
    </source>
</evidence>
<dbReference type="InterPro" id="IPR050311">
    <property type="entry name" value="ORC1/CDC6"/>
</dbReference>
<accession>A0A9P6M7C9</accession>
<dbReference type="InterPro" id="IPR049945">
    <property type="entry name" value="AAA_22"/>
</dbReference>
<dbReference type="EMBL" id="JAAAHY010000013">
    <property type="protein sequence ID" value="KAF9968626.1"/>
    <property type="molecule type" value="Genomic_DNA"/>
</dbReference>
<dbReference type="PANTHER" id="PTHR10763">
    <property type="entry name" value="CELL DIVISION CONTROL PROTEIN 6-RELATED"/>
    <property type="match status" value="1"/>
</dbReference>
<evidence type="ECO:0000256" key="7">
    <source>
        <dbReference type="SAM" id="Coils"/>
    </source>
</evidence>
<dbReference type="SUPFAM" id="SSF52540">
    <property type="entry name" value="P-loop containing nucleoside triphosphate hydrolases"/>
    <property type="match status" value="1"/>
</dbReference>
<dbReference type="GO" id="GO:0051301">
    <property type="term" value="P:cell division"/>
    <property type="evidence" value="ECO:0007669"/>
    <property type="project" value="UniProtKB-KW"/>
</dbReference>
<comment type="caution">
    <text evidence="11">The sequence shown here is derived from an EMBL/GenBank/DDBJ whole genome shotgun (WGS) entry which is preliminary data.</text>
</comment>
<comment type="similarity">
    <text evidence="2">Belongs to the CDC6/cdc18 family.</text>
</comment>
<dbReference type="GO" id="GO:0005634">
    <property type="term" value="C:nucleus"/>
    <property type="evidence" value="ECO:0007669"/>
    <property type="project" value="UniProtKB-SubCell"/>
</dbReference>
<dbReference type="InterPro" id="IPR016314">
    <property type="entry name" value="Cdc6/18"/>
</dbReference>
<dbReference type="Proteomes" id="UP000738359">
    <property type="component" value="Unassembled WGS sequence"/>
</dbReference>
<dbReference type="Gene3D" id="3.40.50.300">
    <property type="entry name" value="P-loop containing nucleotide triphosphate hydrolases"/>
    <property type="match status" value="1"/>
</dbReference>